<dbReference type="RefSeq" id="WP_113925085.1">
    <property type="nucleotide sequence ID" value="NZ_JANAEZ010000004.1"/>
</dbReference>
<organism evidence="1 2">
    <name type="scientific">Aquiflexum gelatinilyticum</name>
    <dbReference type="NCBI Taxonomy" id="2961943"/>
    <lineage>
        <taxon>Bacteria</taxon>
        <taxon>Pseudomonadati</taxon>
        <taxon>Bacteroidota</taxon>
        <taxon>Cytophagia</taxon>
        <taxon>Cytophagales</taxon>
        <taxon>Cyclobacteriaceae</taxon>
        <taxon>Aquiflexum</taxon>
    </lineage>
</organism>
<dbReference type="EMBL" id="JANSUY010000024">
    <property type="protein sequence ID" value="MCR9017152.1"/>
    <property type="molecule type" value="Genomic_DNA"/>
</dbReference>
<proteinExistence type="predicted"/>
<dbReference type="AlphaFoldDB" id="A0A9X2P833"/>
<evidence type="ECO:0000313" key="2">
    <source>
        <dbReference type="Proteomes" id="UP001142175"/>
    </source>
</evidence>
<sequence length="70" mass="8053">MVKYVIKLEINGIEFQIQTLAGSEREAKDNAWEVIRNRTSFLSIQKDQKKELYSSFSTKLAQGIKSALLF</sequence>
<reference evidence="1" key="1">
    <citation type="submission" date="2022-08" db="EMBL/GenBank/DDBJ databases">
        <authorList>
            <person name="Zhang D."/>
        </authorList>
    </citation>
    <scope>NUCLEOTIDE SEQUENCE</scope>
    <source>
        <strain evidence="1">XJ19-11</strain>
    </source>
</reference>
<protein>
    <submittedName>
        <fullName evidence="1">Uncharacterized protein</fullName>
    </submittedName>
</protein>
<comment type="caution">
    <text evidence="1">The sequence shown here is derived from an EMBL/GenBank/DDBJ whole genome shotgun (WGS) entry which is preliminary data.</text>
</comment>
<accession>A0A9X2P833</accession>
<dbReference type="Proteomes" id="UP001142175">
    <property type="component" value="Unassembled WGS sequence"/>
</dbReference>
<evidence type="ECO:0000313" key="1">
    <source>
        <dbReference type="EMBL" id="MCR9017152.1"/>
    </source>
</evidence>
<gene>
    <name evidence="1" type="ORF">NU887_19110</name>
</gene>
<keyword evidence="2" id="KW-1185">Reference proteome</keyword>
<name>A0A9X2P833_9BACT</name>